<feature type="transmembrane region" description="Helical" evidence="10">
    <location>
        <begin position="498"/>
        <end position="522"/>
    </location>
</feature>
<dbReference type="InterPro" id="IPR027417">
    <property type="entry name" value="P-loop_NTPase"/>
</dbReference>
<dbReference type="PANTHER" id="PTHR48042:SF19">
    <property type="entry name" value="OS09G0472100 PROTEIN"/>
    <property type="match status" value="1"/>
</dbReference>
<dbReference type="AlphaFoldDB" id="A0AAD8HPE6"/>
<dbReference type="GO" id="GO:0016020">
    <property type="term" value="C:membrane"/>
    <property type="evidence" value="ECO:0007669"/>
    <property type="project" value="UniProtKB-SubCell"/>
</dbReference>
<reference evidence="12" key="2">
    <citation type="submission" date="2023-05" db="EMBL/GenBank/DDBJ databases">
        <authorList>
            <person name="Schelkunov M.I."/>
        </authorList>
    </citation>
    <scope>NUCLEOTIDE SEQUENCE</scope>
    <source>
        <strain evidence="12">Hsosn_3</strain>
        <tissue evidence="12">Leaf</tissue>
    </source>
</reference>
<evidence type="ECO:0000256" key="7">
    <source>
        <dbReference type="ARBA" id="ARBA00022989"/>
    </source>
</evidence>
<comment type="similarity">
    <text evidence="2">Belongs to the ABC transporter superfamily. ABCG family. Eye pigment precursor importer (TC 3.A.1.204) subfamily.</text>
</comment>
<evidence type="ECO:0000256" key="1">
    <source>
        <dbReference type="ARBA" id="ARBA00004141"/>
    </source>
</evidence>
<evidence type="ECO:0000256" key="4">
    <source>
        <dbReference type="ARBA" id="ARBA00022692"/>
    </source>
</evidence>
<dbReference type="InterPro" id="IPR052215">
    <property type="entry name" value="Plant_ABCG"/>
</dbReference>
<keyword evidence="13" id="KW-1185">Reference proteome</keyword>
<organism evidence="12 13">
    <name type="scientific">Heracleum sosnowskyi</name>
    <dbReference type="NCBI Taxonomy" id="360622"/>
    <lineage>
        <taxon>Eukaryota</taxon>
        <taxon>Viridiplantae</taxon>
        <taxon>Streptophyta</taxon>
        <taxon>Embryophyta</taxon>
        <taxon>Tracheophyta</taxon>
        <taxon>Spermatophyta</taxon>
        <taxon>Magnoliopsida</taxon>
        <taxon>eudicotyledons</taxon>
        <taxon>Gunneridae</taxon>
        <taxon>Pentapetalae</taxon>
        <taxon>asterids</taxon>
        <taxon>campanulids</taxon>
        <taxon>Apiales</taxon>
        <taxon>Apiaceae</taxon>
        <taxon>Apioideae</taxon>
        <taxon>apioid superclade</taxon>
        <taxon>Tordylieae</taxon>
        <taxon>Tordyliinae</taxon>
        <taxon>Heracleum</taxon>
    </lineage>
</organism>
<feature type="domain" description="ABC transporter" evidence="11">
    <location>
        <begin position="132"/>
        <end position="371"/>
    </location>
</feature>
<feature type="transmembrane region" description="Helical" evidence="10">
    <location>
        <begin position="578"/>
        <end position="599"/>
    </location>
</feature>
<evidence type="ECO:0000256" key="3">
    <source>
        <dbReference type="ARBA" id="ARBA00022448"/>
    </source>
</evidence>
<keyword evidence="6" id="KW-0067">ATP-binding</keyword>
<evidence type="ECO:0000256" key="9">
    <source>
        <dbReference type="SAM" id="MobiDB-lite"/>
    </source>
</evidence>
<feature type="transmembrane region" description="Helical" evidence="10">
    <location>
        <begin position="694"/>
        <end position="715"/>
    </location>
</feature>
<dbReference type="Pfam" id="PF00005">
    <property type="entry name" value="ABC_tran"/>
    <property type="match status" value="1"/>
</dbReference>
<dbReference type="EMBL" id="JAUIZM010000008">
    <property type="protein sequence ID" value="KAK1370955.1"/>
    <property type="molecule type" value="Genomic_DNA"/>
</dbReference>
<dbReference type="PANTHER" id="PTHR48042">
    <property type="entry name" value="ABC TRANSPORTER G FAMILY MEMBER 11"/>
    <property type="match status" value="1"/>
</dbReference>
<feature type="transmembrane region" description="Helical" evidence="10">
    <location>
        <begin position="553"/>
        <end position="572"/>
    </location>
</feature>
<evidence type="ECO:0000313" key="13">
    <source>
        <dbReference type="Proteomes" id="UP001237642"/>
    </source>
</evidence>
<keyword evidence="4 10" id="KW-0812">Transmembrane</keyword>
<dbReference type="Proteomes" id="UP001237642">
    <property type="component" value="Unassembled WGS sequence"/>
</dbReference>
<feature type="region of interest" description="Disordered" evidence="9">
    <location>
        <begin position="96"/>
        <end position="122"/>
    </location>
</feature>
<keyword evidence="7 10" id="KW-1133">Transmembrane helix</keyword>
<dbReference type="Gene3D" id="3.40.50.300">
    <property type="entry name" value="P-loop containing nucleotide triphosphate hydrolases"/>
    <property type="match status" value="1"/>
</dbReference>
<keyword evidence="3" id="KW-0813">Transport</keyword>
<evidence type="ECO:0000256" key="6">
    <source>
        <dbReference type="ARBA" id="ARBA00022840"/>
    </source>
</evidence>
<dbReference type="GO" id="GO:0005524">
    <property type="term" value="F:ATP binding"/>
    <property type="evidence" value="ECO:0007669"/>
    <property type="project" value="UniProtKB-KW"/>
</dbReference>
<reference evidence="12" key="1">
    <citation type="submission" date="2023-02" db="EMBL/GenBank/DDBJ databases">
        <title>Genome of toxic invasive species Heracleum sosnowskyi carries increased number of genes despite the absence of recent whole-genome duplications.</title>
        <authorList>
            <person name="Schelkunov M."/>
            <person name="Shtratnikova V."/>
            <person name="Makarenko M."/>
            <person name="Klepikova A."/>
            <person name="Omelchenko D."/>
            <person name="Novikova G."/>
            <person name="Obukhova E."/>
            <person name="Bogdanov V."/>
            <person name="Penin A."/>
            <person name="Logacheva M."/>
        </authorList>
    </citation>
    <scope>NUCLEOTIDE SEQUENCE</scope>
    <source>
        <strain evidence="12">Hsosn_3</strain>
        <tissue evidence="12">Leaf</tissue>
    </source>
</reference>
<gene>
    <name evidence="12" type="ORF">POM88_037047</name>
</gene>
<evidence type="ECO:0000313" key="12">
    <source>
        <dbReference type="EMBL" id="KAK1370955.1"/>
    </source>
</evidence>
<protein>
    <submittedName>
        <fullName evidence="12">White-brown complex protein 11</fullName>
    </submittedName>
</protein>
<dbReference type="GO" id="GO:0016887">
    <property type="term" value="F:ATP hydrolysis activity"/>
    <property type="evidence" value="ECO:0007669"/>
    <property type="project" value="InterPro"/>
</dbReference>
<evidence type="ECO:0000256" key="2">
    <source>
        <dbReference type="ARBA" id="ARBA00005814"/>
    </source>
</evidence>
<comment type="subcellular location">
    <subcellularLocation>
        <location evidence="1">Membrane</location>
        <topology evidence="1">Multi-pass membrane protein</topology>
    </subcellularLocation>
</comment>
<proteinExistence type="inferred from homology"/>
<dbReference type="PROSITE" id="PS50893">
    <property type="entry name" value="ABC_TRANSPORTER_2"/>
    <property type="match status" value="1"/>
</dbReference>
<dbReference type="Pfam" id="PF01061">
    <property type="entry name" value="ABC2_membrane"/>
    <property type="match status" value="1"/>
</dbReference>
<keyword evidence="5" id="KW-0547">Nucleotide-binding</keyword>
<feature type="compositionally biased region" description="Basic and acidic residues" evidence="9">
    <location>
        <begin position="106"/>
        <end position="122"/>
    </location>
</feature>
<dbReference type="InterPro" id="IPR003593">
    <property type="entry name" value="AAA+_ATPase"/>
</dbReference>
<evidence type="ECO:0000256" key="8">
    <source>
        <dbReference type="ARBA" id="ARBA00023136"/>
    </source>
</evidence>
<keyword evidence="8 10" id="KW-0472">Membrane</keyword>
<dbReference type="InterPro" id="IPR013525">
    <property type="entry name" value="ABC2_TM"/>
</dbReference>
<dbReference type="GO" id="GO:0140359">
    <property type="term" value="F:ABC-type transporter activity"/>
    <property type="evidence" value="ECO:0007669"/>
    <property type="project" value="InterPro"/>
</dbReference>
<dbReference type="SUPFAM" id="SSF52540">
    <property type="entry name" value="P-loop containing nucleoside triphosphate hydrolases"/>
    <property type="match status" value="1"/>
</dbReference>
<dbReference type="SMART" id="SM00382">
    <property type="entry name" value="AAA"/>
    <property type="match status" value="1"/>
</dbReference>
<dbReference type="InterPro" id="IPR003439">
    <property type="entry name" value="ABC_transporter-like_ATP-bd"/>
</dbReference>
<comment type="caution">
    <text evidence="12">The sequence shown here is derived from an EMBL/GenBank/DDBJ whole genome shotgun (WGS) entry which is preliminary data.</text>
</comment>
<evidence type="ECO:0000256" key="10">
    <source>
        <dbReference type="SAM" id="Phobius"/>
    </source>
</evidence>
<feature type="transmembrane region" description="Helical" evidence="10">
    <location>
        <begin position="466"/>
        <end position="486"/>
    </location>
</feature>
<name>A0AAD8HPE6_9APIA</name>
<accession>A0AAD8HPE6</accession>
<evidence type="ECO:0000256" key="5">
    <source>
        <dbReference type="ARBA" id="ARBA00022741"/>
    </source>
</evidence>
<sequence length="771" mass="85984">MDSPNNLSRSTPLAHPTRTLLLKFNAKHINDQSETPTPPTDEDEINTNIDQQHHNYYIPELEADDVPFYNSASSTNTPLRSPPHVSCLQTPSIRLYGSGSKRSRSVKSELTESRFSRREERQDDSQAAGIYVTWSELWVTVPVKNGGRRPILQGLTGYVRPGECLAIMGPSGCGKSTLLDTLAGRLASNTTQSGDILINGRKQALAFGASAYVTQDNTLMTTLTVFEAIYFSAQLQLPDSMSKLAKRERAIMTITDMGLQDDMNTRIGGLTGGQKRRVSICIEILKHPQLLFLDEPTSGLDSAASYHVMSRIIKLAQLDKRTVIASIHQPSGEVFDLFHNLSLLSSGKQVYFGATSRANEFFASNGFPCPSTRNLSDHFLRTINIDFDVDVEHELGGSIISATKAIEILVNAYTSSEAHQQVINKVSEICEKNQVTLKEKEGQAGFITQCQVLTKRSFINMYRDPGYYWLRLVIYIALCLCIGTIFHDVGHSYSSIQAIGSMLMFTASFLTFMAIGGFPSFVEDMKIFIRERLNGHYGVSAYVVGNTLSSAPYLLLICIIPGSIAYFLVGLQKEFDRIVYFGMLLFACMLLVESLMMMVASIVPDFLLGIITGAGLQGMMMLNGGFFRLPDDLPDPVWKYPISYISFHKYACEGLFKNEYLGLTFPNEKVGGPPTITGEEILKNYWEMEDYSKWVDLSVLLGMVVLYRLMFFGIIKALEKFKPVVAAWISSWRSESEDNSATPEVGSSVRRVRTFSLFDCSFHTVDVTFRE</sequence>
<evidence type="ECO:0000259" key="11">
    <source>
        <dbReference type="PROSITE" id="PS50893"/>
    </source>
</evidence>